<evidence type="ECO:0008006" key="3">
    <source>
        <dbReference type="Google" id="ProtNLM"/>
    </source>
</evidence>
<protein>
    <recommendedName>
        <fullName evidence="3">Histone-lysine N-methyltransferase SETMAR</fullName>
    </recommendedName>
</protein>
<feature type="non-terminal residue" evidence="1">
    <location>
        <position position="87"/>
    </location>
</feature>
<dbReference type="Proteomes" id="UP000054359">
    <property type="component" value="Unassembled WGS sequence"/>
</dbReference>
<dbReference type="AlphaFoldDB" id="A0A087V1R5"/>
<accession>A0A087V1R5</accession>
<dbReference type="EMBL" id="KL868192">
    <property type="protein sequence ID" value="KFM83554.1"/>
    <property type="molecule type" value="Genomic_DNA"/>
</dbReference>
<evidence type="ECO:0000313" key="2">
    <source>
        <dbReference type="Proteomes" id="UP000054359"/>
    </source>
</evidence>
<organism evidence="1 2">
    <name type="scientific">Stegodyphus mimosarum</name>
    <name type="common">African social velvet spider</name>
    <dbReference type="NCBI Taxonomy" id="407821"/>
    <lineage>
        <taxon>Eukaryota</taxon>
        <taxon>Metazoa</taxon>
        <taxon>Ecdysozoa</taxon>
        <taxon>Arthropoda</taxon>
        <taxon>Chelicerata</taxon>
        <taxon>Arachnida</taxon>
        <taxon>Araneae</taxon>
        <taxon>Araneomorphae</taxon>
        <taxon>Entelegynae</taxon>
        <taxon>Eresoidea</taxon>
        <taxon>Eresidae</taxon>
        <taxon>Stegodyphus</taxon>
    </lineage>
</organism>
<evidence type="ECO:0000313" key="1">
    <source>
        <dbReference type="EMBL" id="KFM83554.1"/>
    </source>
</evidence>
<keyword evidence="2" id="KW-1185">Reference proteome</keyword>
<name>A0A087V1R5_STEMI</name>
<sequence length="87" mass="9935">MFTSTTCEIGENNQREKAYNWQITKELCSKPCTSLAACAELLELAWEIMSHPAYCPNLVPSDYQYLKVYKTSEMVKHFVITSTSNCT</sequence>
<proteinExistence type="predicted"/>
<reference evidence="1 2" key="1">
    <citation type="submission" date="2013-11" db="EMBL/GenBank/DDBJ databases">
        <title>Genome sequencing of Stegodyphus mimosarum.</title>
        <authorList>
            <person name="Bechsgaard J."/>
        </authorList>
    </citation>
    <scope>NUCLEOTIDE SEQUENCE [LARGE SCALE GENOMIC DNA]</scope>
</reference>
<gene>
    <name evidence="1" type="ORF">X975_06320</name>
</gene>